<reference evidence="1" key="1">
    <citation type="submission" date="2021-02" db="EMBL/GenBank/DDBJ databases">
        <title>Metagenome analyses of Stigonema ocellatum DSM 106950, Chlorogloea purpurea SAG 13.99 and Gomphosphaeria aponina DSM 107014.</title>
        <authorList>
            <person name="Marter P."/>
            <person name="Huang S."/>
        </authorList>
    </citation>
    <scope>NUCLEOTIDE SEQUENCE</scope>
    <source>
        <strain evidence="1">JP213</strain>
    </source>
</reference>
<dbReference type="AlphaFoldDB" id="A0A941GWF1"/>
<evidence type="ECO:0000313" key="1">
    <source>
        <dbReference type="EMBL" id="MBR8828813.1"/>
    </source>
</evidence>
<organism evidence="1 2">
    <name type="scientific">Gomphosphaeria aponina SAG 52.96 = DSM 107014</name>
    <dbReference type="NCBI Taxonomy" id="1521640"/>
    <lineage>
        <taxon>Bacteria</taxon>
        <taxon>Bacillati</taxon>
        <taxon>Cyanobacteriota</taxon>
        <taxon>Cyanophyceae</taxon>
        <taxon>Oscillatoriophycideae</taxon>
        <taxon>Chroococcales</taxon>
        <taxon>Gomphosphaeriaceae</taxon>
        <taxon>Gomphosphaeria</taxon>
    </lineage>
</organism>
<dbReference type="Proteomes" id="UP000767446">
    <property type="component" value="Unassembled WGS sequence"/>
</dbReference>
<evidence type="ECO:0000313" key="2">
    <source>
        <dbReference type="Proteomes" id="UP000767446"/>
    </source>
</evidence>
<proteinExistence type="predicted"/>
<protein>
    <submittedName>
        <fullName evidence="1">Uncharacterized protein</fullName>
    </submittedName>
</protein>
<comment type="caution">
    <text evidence="1">The sequence shown here is derived from an EMBL/GenBank/DDBJ whole genome shotgun (WGS) entry which is preliminary data.</text>
</comment>
<sequence>MLGEEETAQTTWMSAIFNNSLEFVDLIAELVLVLQAEVERRTAMGDLVTAEII</sequence>
<dbReference type="EMBL" id="JADQBC010000088">
    <property type="protein sequence ID" value="MBR8828813.1"/>
    <property type="molecule type" value="Genomic_DNA"/>
</dbReference>
<name>A0A941GWF1_9CHRO</name>
<gene>
    <name evidence="1" type="ORF">DSM107014_13080</name>
</gene>
<accession>A0A941GWF1</accession>